<dbReference type="PANTHER" id="PTHR43540:SF16">
    <property type="entry name" value="ISOCHORISMATASE-LIKE DOMAIN-CONTAINING PROTEIN"/>
    <property type="match status" value="1"/>
</dbReference>
<gene>
    <name evidence="3" type="ORF">JF922_00720</name>
</gene>
<comment type="caution">
    <text evidence="3">The sequence shown here is derived from an EMBL/GenBank/DDBJ whole genome shotgun (WGS) entry which is preliminary data.</text>
</comment>
<protein>
    <submittedName>
        <fullName evidence="3">Cysteine hydrolase</fullName>
    </submittedName>
</protein>
<keyword evidence="1 3" id="KW-0378">Hydrolase</keyword>
<dbReference type="PANTHER" id="PTHR43540">
    <property type="entry name" value="PEROXYUREIDOACRYLATE/UREIDOACRYLATE AMIDOHYDROLASE-RELATED"/>
    <property type="match status" value="1"/>
</dbReference>
<keyword evidence="4" id="KW-1185">Reference proteome</keyword>
<feature type="domain" description="Isochorismatase-like" evidence="2">
    <location>
        <begin position="12"/>
        <end position="196"/>
    </location>
</feature>
<evidence type="ECO:0000259" key="2">
    <source>
        <dbReference type="Pfam" id="PF00857"/>
    </source>
</evidence>
<name>A0A934N756_9BACT</name>
<reference evidence="3" key="1">
    <citation type="submission" date="2020-10" db="EMBL/GenBank/DDBJ databases">
        <title>Ca. Dormibacterota MAGs.</title>
        <authorList>
            <person name="Montgomery K."/>
        </authorList>
    </citation>
    <scope>NUCLEOTIDE SEQUENCE [LARGE SCALE GENOMIC DNA]</scope>
    <source>
        <strain evidence="3">SC8812_S17_10</strain>
    </source>
</reference>
<dbReference type="RefSeq" id="WP_338198426.1">
    <property type="nucleotide sequence ID" value="NZ_JAEKNR010000011.1"/>
</dbReference>
<organism evidence="3 4">
    <name type="scientific">Candidatus Nephthysia bennettiae</name>
    <dbReference type="NCBI Taxonomy" id="3127016"/>
    <lineage>
        <taxon>Bacteria</taxon>
        <taxon>Bacillati</taxon>
        <taxon>Candidatus Dormiibacterota</taxon>
        <taxon>Candidatus Dormibacteria</taxon>
        <taxon>Candidatus Dormibacterales</taxon>
        <taxon>Candidatus Dormibacteraceae</taxon>
        <taxon>Candidatus Nephthysia</taxon>
    </lineage>
</organism>
<sequence>MSNAARIDPGATAVVLNDMINSGLRKKDDEAYNSKIEQSGLIANAARLVAEARARGIPVIWIRVGRRPDRADVVDNLVDVAGAWHQPNRPVAPGSHEAANVDELPVHPEDQVVLKPRIDPFIGTDLDLQLRARRVETILLGGYSTNIGVESCARTAHDLGYNVVTVSDCCWNIAADLHEFSIQRILPRFSRVMTADAALGLLGPR</sequence>
<dbReference type="Gene3D" id="3.40.50.850">
    <property type="entry name" value="Isochorismatase-like"/>
    <property type="match status" value="1"/>
</dbReference>
<dbReference type="AlphaFoldDB" id="A0A934N756"/>
<evidence type="ECO:0000313" key="4">
    <source>
        <dbReference type="Proteomes" id="UP000612893"/>
    </source>
</evidence>
<dbReference type="EMBL" id="JAEKNR010000011">
    <property type="protein sequence ID" value="MBJ7596598.1"/>
    <property type="molecule type" value="Genomic_DNA"/>
</dbReference>
<dbReference type="GO" id="GO:0016787">
    <property type="term" value="F:hydrolase activity"/>
    <property type="evidence" value="ECO:0007669"/>
    <property type="project" value="UniProtKB-KW"/>
</dbReference>
<dbReference type="Pfam" id="PF00857">
    <property type="entry name" value="Isochorismatase"/>
    <property type="match status" value="1"/>
</dbReference>
<evidence type="ECO:0000313" key="3">
    <source>
        <dbReference type="EMBL" id="MBJ7596598.1"/>
    </source>
</evidence>
<dbReference type="InterPro" id="IPR050272">
    <property type="entry name" value="Isochorismatase-like_hydrls"/>
</dbReference>
<proteinExistence type="predicted"/>
<dbReference type="Proteomes" id="UP000612893">
    <property type="component" value="Unassembled WGS sequence"/>
</dbReference>
<dbReference type="InterPro" id="IPR000868">
    <property type="entry name" value="Isochorismatase-like_dom"/>
</dbReference>
<dbReference type="CDD" id="cd00431">
    <property type="entry name" value="cysteine_hydrolases"/>
    <property type="match status" value="1"/>
</dbReference>
<evidence type="ECO:0000256" key="1">
    <source>
        <dbReference type="ARBA" id="ARBA00022801"/>
    </source>
</evidence>
<dbReference type="SUPFAM" id="SSF52499">
    <property type="entry name" value="Isochorismatase-like hydrolases"/>
    <property type="match status" value="1"/>
</dbReference>
<dbReference type="InterPro" id="IPR036380">
    <property type="entry name" value="Isochorismatase-like_sf"/>
</dbReference>
<accession>A0A934N756</accession>